<feature type="transmembrane region" description="Helical" evidence="1">
    <location>
        <begin position="12"/>
        <end position="38"/>
    </location>
</feature>
<evidence type="ECO:0000313" key="3">
    <source>
        <dbReference type="Proteomes" id="UP000035037"/>
    </source>
</evidence>
<keyword evidence="1" id="KW-0812">Transmembrane</keyword>
<gene>
    <name evidence="2" type="ORF">TQ37_07270</name>
</gene>
<proteinExistence type="predicted"/>
<dbReference type="PATRIC" id="fig|1608419.3.peg.576"/>
<reference evidence="2 3" key="2">
    <citation type="submission" date="2015-05" db="EMBL/GenBank/DDBJ databases">
        <title>Lifestyle Evolution in Cyanobacterial Symbionts of Sponges.</title>
        <authorList>
            <person name="Burgsdorf I."/>
            <person name="Slaby B.M."/>
            <person name="Handley K.M."/>
            <person name="Haber M."/>
            <person name="Blom J."/>
            <person name="Marshall C.W."/>
            <person name="Gilbert J.A."/>
            <person name="Hentschel U."/>
            <person name="Steindler L."/>
        </authorList>
    </citation>
    <scope>NUCLEOTIDE SEQUENCE [LARGE SCALE GENOMIC DNA]</scope>
    <source>
        <strain evidence="2">15L</strain>
    </source>
</reference>
<dbReference type="Proteomes" id="UP000035037">
    <property type="component" value="Unassembled WGS sequence"/>
</dbReference>
<protein>
    <submittedName>
        <fullName evidence="2">Uncharacterized protein</fullName>
    </submittedName>
</protein>
<keyword evidence="1" id="KW-0472">Membrane</keyword>
<organism evidence="2 3">
    <name type="scientific">Candidatus Synechococcus spongiarum 15L</name>
    <dbReference type="NCBI Taxonomy" id="1608419"/>
    <lineage>
        <taxon>Bacteria</taxon>
        <taxon>Bacillati</taxon>
        <taxon>Cyanobacteriota</taxon>
        <taxon>Cyanophyceae</taxon>
        <taxon>Synechococcales</taxon>
        <taxon>Synechococcaceae</taxon>
        <taxon>Synechococcus</taxon>
    </lineage>
</organism>
<dbReference type="AlphaFoldDB" id="A0A0G8AU39"/>
<reference evidence="2 3" key="1">
    <citation type="submission" date="2015-02" db="EMBL/GenBank/DDBJ databases">
        <authorList>
            <person name="Slaby B."/>
            <person name="Hentschel U."/>
        </authorList>
    </citation>
    <scope>NUCLEOTIDE SEQUENCE [LARGE SCALE GENOMIC DNA]</scope>
    <source>
        <strain evidence="2">15L</strain>
    </source>
</reference>
<accession>A0A0G8AU39</accession>
<evidence type="ECO:0000256" key="1">
    <source>
        <dbReference type="SAM" id="Phobius"/>
    </source>
</evidence>
<name>A0A0G8AU39_9SYNE</name>
<dbReference type="EMBL" id="JYFQ01000145">
    <property type="protein sequence ID" value="KKZ11351.1"/>
    <property type="molecule type" value="Genomic_DNA"/>
</dbReference>
<sequence>MKRLTAPSQQPVIGMTGVAGAALIGVCPGLLFAGAAAAGPFGFDLKSSVEPSQVYSFCSKIDSSWLNFECTIAPKPHPEMQYYYMRFVKDVGVCVVRGVGIDIPDDGSGSSLRFYTDLIADQLKHKYGQWGYKYDELNDDSIFYQPSSSWMSQLERGERSYLYVWSSSDLPVEHQNSIDHIILEATAENGKTGWFYIDFTTPLDDACQKAMSDVL</sequence>
<evidence type="ECO:0000313" key="2">
    <source>
        <dbReference type="EMBL" id="KKZ11351.1"/>
    </source>
</evidence>
<keyword evidence="1" id="KW-1133">Transmembrane helix</keyword>
<comment type="caution">
    <text evidence="2">The sequence shown here is derived from an EMBL/GenBank/DDBJ whole genome shotgun (WGS) entry which is preliminary data.</text>
</comment>